<gene>
    <name evidence="8" type="ordered locus">Cyan7425_0024</name>
</gene>
<keyword evidence="8" id="KW-0614">Plasmid</keyword>
<dbReference type="SUPFAM" id="SSF54534">
    <property type="entry name" value="FKBP-like"/>
    <property type="match status" value="1"/>
</dbReference>
<reference evidence="8" key="1">
    <citation type="submission" date="2009-01" db="EMBL/GenBank/DDBJ databases">
        <title>Complete sequence of plasmid2 Cyanothece sp. PCC 7425.</title>
        <authorList>
            <consortium name="US DOE Joint Genome Institute"/>
            <person name="Lucas S."/>
            <person name="Copeland A."/>
            <person name="Lapidus A."/>
            <person name="Glavina del Rio T."/>
            <person name="Dalin E."/>
            <person name="Tice H."/>
            <person name="Bruce D."/>
            <person name="Goodwin L."/>
            <person name="Pitluck S."/>
            <person name="Sims D."/>
            <person name="Meineke L."/>
            <person name="Brettin T."/>
            <person name="Detter J.C."/>
            <person name="Han C."/>
            <person name="Larimer F."/>
            <person name="Land M."/>
            <person name="Hauser L."/>
            <person name="Kyrpides N."/>
            <person name="Ovchinnikova G."/>
            <person name="Liberton M."/>
            <person name="Stoeckel J."/>
            <person name="Banerjee A."/>
            <person name="Singh A."/>
            <person name="Page L."/>
            <person name="Sato H."/>
            <person name="Zhao L."/>
            <person name="Sherman L."/>
            <person name="Pakrasi H."/>
            <person name="Richardson P."/>
        </authorList>
    </citation>
    <scope>NUCLEOTIDE SEQUENCE</scope>
    <source>
        <strain evidence="8">PCC 7425</strain>
        <plasmid evidence="8">pP742502</plasmid>
    </source>
</reference>
<comment type="catalytic activity">
    <reaction evidence="1">
        <text>[protein]-peptidylproline (omega=180) = [protein]-peptidylproline (omega=0)</text>
        <dbReference type="Rhea" id="RHEA:16237"/>
        <dbReference type="Rhea" id="RHEA-COMP:10747"/>
        <dbReference type="Rhea" id="RHEA-COMP:10748"/>
        <dbReference type="ChEBI" id="CHEBI:83833"/>
        <dbReference type="ChEBI" id="CHEBI:83834"/>
        <dbReference type="EC" id="5.2.1.8"/>
    </reaction>
</comment>
<dbReference type="InterPro" id="IPR000297">
    <property type="entry name" value="PPIase_PpiC"/>
</dbReference>
<dbReference type="KEGG" id="cyn:Cyan7425_0024"/>
<dbReference type="InterPro" id="IPR050245">
    <property type="entry name" value="PrsA_foldase"/>
</dbReference>
<dbReference type="OrthoDB" id="507969at2"/>
<protein>
    <recommendedName>
        <fullName evidence="2">peptidylprolyl isomerase</fullName>
        <ecNumber evidence="2">5.2.1.8</ecNumber>
    </recommendedName>
</protein>
<dbReference type="EC" id="5.2.1.8" evidence="2"/>
<evidence type="ECO:0000256" key="2">
    <source>
        <dbReference type="ARBA" id="ARBA00013194"/>
    </source>
</evidence>
<accession>B8HZ92</accession>
<sequence length="250" mass="29232">MWYLIARNGVIPRYRLLPRLFQEFIIDQAIASIELTPVEIASYQSRIEQQPTSQFPTGDRTLADTLLSPPPDNSLRQYRLEKFKQLTWNRQIESYFLKRKKQLDAAVYSLIRTREEGLVHELYFRLEEGEQTFAELAPLYSQGGEAKTQGLVGPVEMGRLHPTVAQFLQNSQPGQLFAPVHLGEWWLIIKLEQWLPAQLDSTMHQRLLNELFEQWLQEQLQQVINQSHLTLETFLVPQFQHGFNVQMINS</sequence>
<dbReference type="AlphaFoldDB" id="B8HZ92"/>
<dbReference type="Pfam" id="PF00639">
    <property type="entry name" value="Rotamase"/>
    <property type="match status" value="1"/>
</dbReference>
<evidence type="ECO:0000256" key="5">
    <source>
        <dbReference type="ARBA" id="ARBA00023235"/>
    </source>
</evidence>
<evidence type="ECO:0000313" key="8">
    <source>
        <dbReference type="EMBL" id="ACL47740.1"/>
    </source>
</evidence>
<keyword evidence="3" id="KW-0732">Signal</keyword>
<feature type="domain" description="PpiC" evidence="7">
    <location>
        <begin position="110"/>
        <end position="193"/>
    </location>
</feature>
<evidence type="ECO:0000256" key="1">
    <source>
        <dbReference type="ARBA" id="ARBA00000971"/>
    </source>
</evidence>
<keyword evidence="4 6" id="KW-0697">Rotamase</keyword>
<evidence type="ECO:0000256" key="6">
    <source>
        <dbReference type="PROSITE-ProRule" id="PRU00278"/>
    </source>
</evidence>
<name>B8HZ92_CYAP4</name>
<dbReference type="PROSITE" id="PS50198">
    <property type="entry name" value="PPIC_PPIASE_2"/>
    <property type="match status" value="1"/>
</dbReference>
<organism evidence="8">
    <name type="scientific">Cyanothece sp. (strain PCC 7425 / ATCC 29141)</name>
    <dbReference type="NCBI Taxonomy" id="395961"/>
    <lineage>
        <taxon>Bacteria</taxon>
        <taxon>Bacillati</taxon>
        <taxon>Cyanobacteriota</taxon>
        <taxon>Cyanophyceae</taxon>
        <taxon>Gomontiellales</taxon>
        <taxon>Cyanothecaceae</taxon>
        <taxon>Cyanothece</taxon>
    </lineage>
</organism>
<evidence type="ECO:0000259" key="7">
    <source>
        <dbReference type="PROSITE" id="PS50198"/>
    </source>
</evidence>
<proteinExistence type="predicted"/>
<geneLocation type="plasmid" evidence="8">
    <name>pP742502</name>
</geneLocation>
<dbReference type="InterPro" id="IPR046357">
    <property type="entry name" value="PPIase_dom_sf"/>
</dbReference>
<dbReference type="Gene3D" id="3.10.50.40">
    <property type="match status" value="1"/>
</dbReference>
<dbReference type="eggNOG" id="COG0760">
    <property type="taxonomic scope" value="Bacteria"/>
</dbReference>
<dbReference type="EMBL" id="CP001346">
    <property type="protein sequence ID" value="ACL47740.1"/>
    <property type="molecule type" value="Genomic_DNA"/>
</dbReference>
<dbReference type="PANTHER" id="PTHR47245">
    <property type="entry name" value="PEPTIDYLPROLYL ISOMERASE"/>
    <property type="match status" value="1"/>
</dbReference>
<keyword evidence="5 6" id="KW-0413">Isomerase</keyword>
<evidence type="ECO:0000256" key="4">
    <source>
        <dbReference type="ARBA" id="ARBA00023110"/>
    </source>
</evidence>
<dbReference type="GO" id="GO:0003755">
    <property type="term" value="F:peptidyl-prolyl cis-trans isomerase activity"/>
    <property type="evidence" value="ECO:0007669"/>
    <property type="project" value="UniProtKB-KW"/>
</dbReference>
<evidence type="ECO:0000256" key="3">
    <source>
        <dbReference type="ARBA" id="ARBA00022729"/>
    </source>
</evidence>
<dbReference type="PANTHER" id="PTHR47245:SF1">
    <property type="entry name" value="FOLDASE PROTEIN PRSA"/>
    <property type="match status" value="1"/>
</dbReference>
<dbReference type="HOGENOM" id="CLU_082394_0_0_3"/>